<evidence type="ECO:0000313" key="4">
    <source>
        <dbReference type="EMBL" id="TEB28673.1"/>
    </source>
</evidence>
<protein>
    <recommendedName>
        <fullName evidence="3">C2H2-type domain-containing protein</fullName>
    </recommendedName>
</protein>
<comment type="caution">
    <text evidence="4">The sequence shown here is derived from an EMBL/GenBank/DDBJ whole genome shotgun (WGS) entry which is preliminary data.</text>
</comment>
<keyword evidence="1" id="KW-0479">Metal-binding</keyword>
<dbReference type="Proteomes" id="UP000298030">
    <property type="component" value="Unassembled WGS sequence"/>
</dbReference>
<gene>
    <name evidence="4" type="ORF">FA13DRAFT_1711682</name>
</gene>
<dbReference type="AlphaFoldDB" id="A0A4Y7T3C5"/>
<sequence>MAIHWWLLIGSQGPEGWTFSSDSTLRVRLNCALHENARTWCFEMTMEAEPLDRYTGALASVTQSWSRQHLHSQFICEHCGKQYTVIHHLENHQRTLCNSSKRKLAELLSTTKEFWEDRKKRRLEEKGGDNAPHPGQATANDSNSFLLGSLTVVLFLKYGARGSHLPSNPARNFSRPLSEPEGSVLPQDLDTPVAQRKGKRETRLPARFRQEDTLPEVPAIEIQVAFEKYIPPLTKSGCAQLFAVRPSKRNVFGVLRAYRLPQGSNLTHDPYRTTTLMDLTDSKPTKPTPTKPTKKVAGGQESSSPAKPQWGPFSSKSAFSLADWYWHSGNKSFADFQKLITIFRQPDFSLADTIDVDWRAAFKALGANREDLPDYEGEWIRDDGWKTTPITIDIPFHRLMRNRGTESYNAGNFHHRSIVSVIREKIGNAKDSASFHYQPYQASWKPNDSDEATEVELYGELYASRAFREAHDKVQGLPLTERNDGLERVVVGLMIWSDGTQLTSFGGASLWPCYMFFGNESKYTRCQPSKRLGEQIAYFMKLPDSFDDYVRERNKAKLGAPTDTERREERRSEAKQRELVDAARNEIQAEFAVDGTRVDAYLKKQSLVPVHNAFSARLSQVSFEIIPALAIDLLHEFEIGVWKRLFIHLIRLLHAFKKANSKGSTLTAVLDSRQVPAWHSGSCSR</sequence>
<keyword evidence="5" id="KW-1185">Reference proteome</keyword>
<reference evidence="4 5" key="1">
    <citation type="journal article" date="2019" name="Nat. Ecol. Evol.">
        <title>Megaphylogeny resolves global patterns of mushroom evolution.</title>
        <authorList>
            <person name="Varga T."/>
            <person name="Krizsan K."/>
            <person name="Foldi C."/>
            <person name="Dima B."/>
            <person name="Sanchez-Garcia M."/>
            <person name="Sanchez-Ramirez S."/>
            <person name="Szollosi G.J."/>
            <person name="Szarkandi J.G."/>
            <person name="Papp V."/>
            <person name="Albert L."/>
            <person name="Andreopoulos W."/>
            <person name="Angelini C."/>
            <person name="Antonin V."/>
            <person name="Barry K.W."/>
            <person name="Bougher N.L."/>
            <person name="Buchanan P."/>
            <person name="Buyck B."/>
            <person name="Bense V."/>
            <person name="Catcheside P."/>
            <person name="Chovatia M."/>
            <person name="Cooper J."/>
            <person name="Damon W."/>
            <person name="Desjardin D."/>
            <person name="Finy P."/>
            <person name="Geml J."/>
            <person name="Haridas S."/>
            <person name="Hughes K."/>
            <person name="Justo A."/>
            <person name="Karasinski D."/>
            <person name="Kautmanova I."/>
            <person name="Kiss B."/>
            <person name="Kocsube S."/>
            <person name="Kotiranta H."/>
            <person name="LaButti K.M."/>
            <person name="Lechner B.E."/>
            <person name="Liimatainen K."/>
            <person name="Lipzen A."/>
            <person name="Lukacs Z."/>
            <person name="Mihaltcheva S."/>
            <person name="Morgado L.N."/>
            <person name="Niskanen T."/>
            <person name="Noordeloos M.E."/>
            <person name="Ohm R.A."/>
            <person name="Ortiz-Santana B."/>
            <person name="Ovrebo C."/>
            <person name="Racz N."/>
            <person name="Riley R."/>
            <person name="Savchenko A."/>
            <person name="Shiryaev A."/>
            <person name="Soop K."/>
            <person name="Spirin V."/>
            <person name="Szebenyi C."/>
            <person name="Tomsovsky M."/>
            <person name="Tulloss R.E."/>
            <person name="Uehling J."/>
            <person name="Grigoriev I.V."/>
            <person name="Vagvolgyi C."/>
            <person name="Papp T."/>
            <person name="Martin F.M."/>
            <person name="Miettinen O."/>
            <person name="Hibbett D.S."/>
            <person name="Nagy L.G."/>
        </authorList>
    </citation>
    <scope>NUCLEOTIDE SEQUENCE [LARGE SCALE GENOMIC DNA]</scope>
    <source>
        <strain evidence="4 5">FP101781</strain>
    </source>
</reference>
<feature type="region of interest" description="Disordered" evidence="2">
    <location>
        <begin position="276"/>
        <end position="310"/>
    </location>
</feature>
<dbReference type="EMBL" id="QPFP01000031">
    <property type="protein sequence ID" value="TEB28673.1"/>
    <property type="molecule type" value="Genomic_DNA"/>
</dbReference>
<dbReference type="STRING" id="71717.A0A4Y7T3C5"/>
<accession>A0A4Y7T3C5</accession>
<dbReference type="Pfam" id="PF18759">
    <property type="entry name" value="Plavaka"/>
    <property type="match status" value="1"/>
</dbReference>
<dbReference type="PROSITE" id="PS50157">
    <property type="entry name" value="ZINC_FINGER_C2H2_2"/>
    <property type="match status" value="1"/>
</dbReference>
<proteinExistence type="predicted"/>
<keyword evidence="1" id="KW-0863">Zinc-finger</keyword>
<feature type="domain" description="C2H2-type" evidence="3">
    <location>
        <begin position="74"/>
        <end position="103"/>
    </location>
</feature>
<feature type="region of interest" description="Disordered" evidence="2">
    <location>
        <begin position="166"/>
        <end position="203"/>
    </location>
</feature>
<organism evidence="4 5">
    <name type="scientific">Coprinellus micaceus</name>
    <name type="common">Glistening ink-cap mushroom</name>
    <name type="synonym">Coprinus micaceus</name>
    <dbReference type="NCBI Taxonomy" id="71717"/>
    <lineage>
        <taxon>Eukaryota</taxon>
        <taxon>Fungi</taxon>
        <taxon>Dikarya</taxon>
        <taxon>Basidiomycota</taxon>
        <taxon>Agaricomycotina</taxon>
        <taxon>Agaricomycetes</taxon>
        <taxon>Agaricomycetidae</taxon>
        <taxon>Agaricales</taxon>
        <taxon>Agaricineae</taxon>
        <taxon>Psathyrellaceae</taxon>
        <taxon>Coprinellus</taxon>
    </lineage>
</organism>
<dbReference type="InterPro" id="IPR013087">
    <property type="entry name" value="Znf_C2H2_type"/>
</dbReference>
<dbReference type="GO" id="GO:0008270">
    <property type="term" value="F:zinc ion binding"/>
    <property type="evidence" value="ECO:0007669"/>
    <property type="project" value="UniProtKB-KW"/>
</dbReference>
<name>A0A4Y7T3C5_COPMI</name>
<evidence type="ECO:0000313" key="5">
    <source>
        <dbReference type="Proteomes" id="UP000298030"/>
    </source>
</evidence>
<keyword evidence="1" id="KW-0862">Zinc</keyword>
<dbReference type="OrthoDB" id="3208495at2759"/>
<feature type="region of interest" description="Disordered" evidence="2">
    <location>
        <begin position="557"/>
        <end position="576"/>
    </location>
</feature>
<evidence type="ECO:0000256" key="1">
    <source>
        <dbReference type="PROSITE-ProRule" id="PRU00042"/>
    </source>
</evidence>
<feature type="compositionally biased region" description="Basic and acidic residues" evidence="2">
    <location>
        <begin position="563"/>
        <end position="576"/>
    </location>
</feature>
<evidence type="ECO:0000259" key="3">
    <source>
        <dbReference type="PROSITE" id="PS50157"/>
    </source>
</evidence>
<evidence type="ECO:0000256" key="2">
    <source>
        <dbReference type="SAM" id="MobiDB-lite"/>
    </source>
</evidence>
<feature type="compositionally biased region" description="Polar residues" evidence="2">
    <location>
        <begin position="300"/>
        <end position="310"/>
    </location>
</feature>
<dbReference type="InterPro" id="IPR041078">
    <property type="entry name" value="Plavaka"/>
</dbReference>